<organism evidence="1">
    <name type="scientific">marine sediment metagenome</name>
    <dbReference type="NCBI Taxonomy" id="412755"/>
    <lineage>
        <taxon>unclassified sequences</taxon>
        <taxon>metagenomes</taxon>
        <taxon>ecological metagenomes</taxon>
    </lineage>
</organism>
<protein>
    <recommendedName>
        <fullName evidence="2">Methyltransferase type 11 domain-containing protein</fullName>
    </recommendedName>
</protein>
<gene>
    <name evidence="1" type="ORF">S01H1_64713</name>
</gene>
<dbReference type="SUPFAM" id="SSF53335">
    <property type="entry name" value="S-adenosyl-L-methionine-dependent methyltransferases"/>
    <property type="match status" value="1"/>
</dbReference>
<dbReference type="EMBL" id="BARS01042669">
    <property type="protein sequence ID" value="GAG31297.1"/>
    <property type="molecule type" value="Genomic_DNA"/>
</dbReference>
<proteinExistence type="predicted"/>
<accession>X0X7B3</accession>
<feature type="non-terminal residue" evidence="1">
    <location>
        <position position="1"/>
    </location>
</feature>
<dbReference type="Gene3D" id="3.40.50.150">
    <property type="entry name" value="Vaccinia Virus protein VP39"/>
    <property type="match status" value="1"/>
</dbReference>
<evidence type="ECO:0000313" key="1">
    <source>
        <dbReference type="EMBL" id="GAG31297.1"/>
    </source>
</evidence>
<name>X0X7B3_9ZZZZ</name>
<evidence type="ECO:0008006" key="2">
    <source>
        <dbReference type="Google" id="ProtNLM"/>
    </source>
</evidence>
<comment type="caution">
    <text evidence="1">The sequence shown here is derived from an EMBL/GenBank/DDBJ whole genome shotgun (WGS) entry which is preliminary data.</text>
</comment>
<dbReference type="InterPro" id="IPR029063">
    <property type="entry name" value="SAM-dependent_MTases_sf"/>
</dbReference>
<reference evidence="1" key="1">
    <citation type="journal article" date="2014" name="Front. Microbiol.">
        <title>High frequency of phylogenetically diverse reductive dehalogenase-homologous genes in deep subseafloor sedimentary metagenomes.</title>
        <authorList>
            <person name="Kawai M."/>
            <person name="Futagami T."/>
            <person name="Toyoda A."/>
            <person name="Takaki Y."/>
            <person name="Nishi S."/>
            <person name="Hori S."/>
            <person name="Arai W."/>
            <person name="Tsubouchi T."/>
            <person name="Morono Y."/>
            <person name="Uchiyama I."/>
            <person name="Ito T."/>
            <person name="Fujiyama A."/>
            <person name="Inagaki F."/>
            <person name="Takami H."/>
        </authorList>
    </citation>
    <scope>NUCLEOTIDE SEQUENCE</scope>
    <source>
        <strain evidence="1">Expedition CK06-06</strain>
    </source>
</reference>
<sequence>DIIYDLNKPFPKGKSQKFKTRRFGEIEIKKNMFEKIIAYDVLEHIPNLAVCMKSCLDILKEGNIFEIAVPYDLSLGAWQDPTHVRAFNENSWLYYTDWFWYMGWTEYRFTTEKLNFKPSQLGIQLQTGGKEIQEIARTPRAVDSMLVQLKKVPLSKQDYQQLEHFRGKPKV</sequence>
<dbReference type="AlphaFoldDB" id="X0X7B3"/>